<dbReference type="Pfam" id="PF00439">
    <property type="entry name" value="Bromodomain"/>
    <property type="match status" value="1"/>
</dbReference>
<evidence type="ECO:0000313" key="9">
    <source>
        <dbReference type="EMBL" id="PPR05625.1"/>
    </source>
</evidence>
<dbReference type="SMART" id="SM00297">
    <property type="entry name" value="BROMO"/>
    <property type="match status" value="1"/>
</dbReference>
<dbReference type="PANTHER" id="PTHR47343">
    <property type="entry name" value="TRANSCRIPTIONAL ACTIVATOR SPT7"/>
    <property type="match status" value="1"/>
</dbReference>
<dbReference type="Gene3D" id="1.20.920.10">
    <property type="entry name" value="Bromodomain-like"/>
    <property type="match status" value="1"/>
</dbReference>
<organism evidence="9 10">
    <name type="scientific">Panaeolus cyanescens</name>
    <dbReference type="NCBI Taxonomy" id="181874"/>
    <lineage>
        <taxon>Eukaryota</taxon>
        <taxon>Fungi</taxon>
        <taxon>Dikarya</taxon>
        <taxon>Basidiomycota</taxon>
        <taxon>Agaricomycotina</taxon>
        <taxon>Agaricomycetes</taxon>
        <taxon>Agaricomycetidae</taxon>
        <taxon>Agaricales</taxon>
        <taxon>Agaricineae</taxon>
        <taxon>Galeropsidaceae</taxon>
        <taxon>Panaeolus</taxon>
    </lineage>
</organism>
<evidence type="ECO:0000313" key="10">
    <source>
        <dbReference type="Proteomes" id="UP000284842"/>
    </source>
</evidence>
<dbReference type="GO" id="GO:0006325">
    <property type="term" value="P:chromatin organization"/>
    <property type="evidence" value="ECO:0007669"/>
    <property type="project" value="UniProtKB-ARBA"/>
</dbReference>
<keyword evidence="3 6" id="KW-0103">Bromodomain</keyword>
<dbReference type="InterPro" id="IPR018359">
    <property type="entry name" value="Bromodomain_CS"/>
</dbReference>
<feature type="region of interest" description="Disordered" evidence="7">
    <location>
        <begin position="890"/>
        <end position="1003"/>
    </location>
</feature>
<dbReference type="Pfam" id="PF07524">
    <property type="entry name" value="Bromo_TP"/>
    <property type="match status" value="1"/>
</dbReference>
<protein>
    <recommendedName>
        <fullName evidence="8">Bromo domain-containing protein</fullName>
    </recommendedName>
</protein>
<feature type="region of interest" description="Disordered" evidence="7">
    <location>
        <begin position="377"/>
        <end position="483"/>
    </location>
</feature>
<dbReference type="PROSITE" id="PS00633">
    <property type="entry name" value="BROMODOMAIN_1"/>
    <property type="match status" value="1"/>
</dbReference>
<keyword evidence="10" id="KW-1185">Reference proteome</keyword>
<gene>
    <name evidence="9" type="ORF">CVT24_002811</name>
</gene>
<dbReference type="FunCoup" id="A0A409YRJ1">
    <property type="interactions" value="17"/>
</dbReference>
<evidence type="ECO:0000256" key="3">
    <source>
        <dbReference type="ARBA" id="ARBA00023117"/>
    </source>
</evidence>
<keyword evidence="5" id="KW-0539">Nucleus</keyword>
<dbReference type="STRING" id="181874.A0A409YRJ1"/>
<dbReference type="Proteomes" id="UP000284842">
    <property type="component" value="Unassembled WGS sequence"/>
</dbReference>
<evidence type="ECO:0000256" key="4">
    <source>
        <dbReference type="ARBA" id="ARBA00023163"/>
    </source>
</evidence>
<dbReference type="InParanoid" id="A0A409YRJ1"/>
<evidence type="ECO:0000256" key="1">
    <source>
        <dbReference type="ARBA" id="ARBA00004123"/>
    </source>
</evidence>
<comment type="subcellular location">
    <subcellularLocation>
        <location evidence="1">Nucleus</location>
    </subcellularLocation>
</comment>
<feature type="compositionally biased region" description="Gly residues" evidence="7">
    <location>
        <begin position="1031"/>
        <end position="1064"/>
    </location>
</feature>
<dbReference type="GO" id="GO:0046695">
    <property type="term" value="C:SLIK (SAGA-like) complex"/>
    <property type="evidence" value="ECO:0007669"/>
    <property type="project" value="InterPro"/>
</dbReference>
<sequence length="1135" mass="117896">MNHLLRTLTESQIEPTADLRLLLTSVKEGRKAHEQKLSDAFYDALEGLLADLRMITVDNRDAEAFLKPVSRAEVPDYHDVISQPMDFQTMYKKVKQKAYKSKLEFQDDLNLIWTNCYTYNATENHPLRQCVKRLEQKANRLLQNITDRKDRMDPPLPSNLPASTSLSSYSSSSSIAGIARPRMNGVSGGINGTASGSGYVNGRTGYGYGHGRTASGSLVIGTSRGVVKSFGTRRGVRFEDSPAIVRTPEGMGLFRQLSMDVGEMEGEGGGREVVGEKEAEERGVKEAELRDLLREMAPVMEVEVEVKDEDDDGMSVDSPLGSAGDKRKMNGTGDQKPRKRARLSTQYPTPLIEEKDDFSQLWWGAVQSDALLANGLPAIPFGPSSSKKVKKKKKKVKQQQPVAGPSGSSSTTMGSPVKSSSAGKRPSSSTFTTPTKPKPSTSSSSLTLTPGSPMNVSPTQSQSHSQTLQSQTQTQGSTGTLEKNPKALLTMMNHNIKTMRRVRHTHAKFVALNAASAPAEDEDGEGGGGAHGYLDVGGGSAGLGCAGGSGGLGGGMGGLEDDVVDDRIDEEPWSIERSGMWNRKFGESVVGVGDVKGKGKAGAGAGAGAMAKGKGKKGKGRVTERHVLSGVEMGEANASDCLHWSTSKVLEHVGFQGTSKVALDVFSDICGQYLSNVGRTIRFLSDKFGKTMTPEEIILHTLFESGSAKVQDLERYIKDDIERHGARLGELEKKLVGAYRETAGDRELLEDEGLFDEEEDEEDAGALAFGDFADLLGEDYLGFRELGIAAESGLANLTIPRKLLKGRKFQNKPTALKPTEPPPPYPPPPPFIPLTAEKADEQIGLLRPYYQSRFGALAAKLASSSAGGVKVPALPGPMIPALPGPSVPSLPGPTIPALPGPKIPGTAGASAPNTLPSAPNTLPFAPNTLPSAPNTAATNVSGGSAPASASGGPTNATTTAAATATTATTSVNTTTPPAPPALRPDLVLPDDPPPAAQVKMGPIGQIVKPGGGSGAVKKKVKVQSAATASGSGSGAAGGAAGGSGGGGGSNGAGTGAGGGGGGGLPPSVPPPAIPVPMPTMPMQMPLGVQMGGQMQMGVGMPMGVGVGGMGIMGAGAVSYGMNAVGGRESPVKKVK</sequence>
<proteinExistence type="predicted"/>
<evidence type="ECO:0000256" key="6">
    <source>
        <dbReference type="PROSITE-ProRule" id="PRU00035"/>
    </source>
</evidence>
<reference evidence="9 10" key="1">
    <citation type="journal article" date="2018" name="Evol. Lett.">
        <title>Horizontal gene cluster transfer increased hallucinogenic mushroom diversity.</title>
        <authorList>
            <person name="Reynolds H.T."/>
            <person name="Vijayakumar V."/>
            <person name="Gluck-Thaler E."/>
            <person name="Korotkin H.B."/>
            <person name="Matheny P.B."/>
            <person name="Slot J.C."/>
        </authorList>
    </citation>
    <scope>NUCLEOTIDE SEQUENCE [LARGE SCALE GENOMIC DNA]</scope>
    <source>
        <strain evidence="9 10">2629</strain>
    </source>
</reference>
<dbReference type="InterPro" id="IPR037782">
    <property type="entry name" value="Spt7"/>
</dbReference>
<feature type="compositionally biased region" description="Low complexity" evidence="7">
    <location>
        <begin position="398"/>
        <end position="481"/>
    </location>
</feature>
<dbReference type="OrthoDB" id="21449at2759"/>
<evidence type="ECO:0000256" key="7">
    <source>
        <dbReference type="SAM" id="MobiDB-lite"/>
    </source>
</evidence>
<feature type="compositionally biased region" description="Acidic residues" evidence="7">
    <location>
        <begin position="304"/>
        <end position="314"/>
    </location>
</feature>
<accession>A0A409YRJ1</accession>
<feature type="region of interest" description="Disordered" evidence="7">
    <location>
        <begin position="145"/>
        <end position="170"/>
    </location>
</feature>
<dbReference type="InterPro" id="IPR006565">
    <property type="entry name" value="BTP"/>
</dbReference>
<evidence type="ECO:0000256" key="5">
    <source>
        <dbReference type="ARBA" id="ARBA00023242"/>
    </source>
</evidence>
<feature type="domain" description="Bromo" evidence="8">
    <location>
        <begin position="57"/>
        <end position="127"/>
    </location>
</feature>
<keyword evidence="4" id="KW-0804">Transcription</keyword>
<dbReference type="EMBL" id="NHTK01000782">
    <property type="protein sequence ID" value="PPR05625.1"/>
    <property type="molecule type" value="Genomic_DNA"/>
</dbReference>
<dbReference type="GO" id="GO:0005634">
    <property type="term" value="C:nucleus"/>
    <property type="evidence" value="ECO:0007669"/>
    <property type="project" value="UniProtKB-SubCell"/>
</dbReference>
<feature type="compositionally biased region" description="Basic residues" evidence="7">
    <location>
        <begin position="387"/>
        <end position="397"/>
    </location>
</feature>
<keyword evidence="2" id="KW-0805">Transcription regulation</keyword>
<dbReference type="PROSITE" id="PS50014">
    <property type="entry name" value="BROMODOMAIN_2"/>
    <property type="match status" value="1"/>
</dbReference>
<feature type="compositionally biased region" description="Pro residues" evidence="7">
    <location>
        <begin position="890"/>
        <end position="902"/>
    </location>
</feature>
<dbReference type="GO" id="GO:0046982">
    <property type="term" value="F:protein heterodimerization activity"/>
    <property type="evidence" value="ECO:0007669"/>
    <property type="project" value="InterPro"/>
</dbReference>
<feature type="region of interest" description="Disordered" evidence="7">
    <location>
        <begin position="1027"/>
        <end position="1073"/>
    </location>
</feature>
<comment type="caution">
    <text evidence="9">The sequence shown here is derived from an EMBL/GenBank/DDBJ whole genome shotgun (WGS) entry which is preliminary data.</text>
</comment>
<evidence type="ECO:0000259" key="8">
    <source>
        <dbReference type="PROSITE" id="PS50014"/>
    </source>
</evidence>
<feature type="compositionally biased region" description="Low complexity" evidence="7">
    <location>
        <begin position="159"/>
        <end position="170"/>
    </location>
</feature>
<dbReference type="GO" id="GO:0005198">
    <property type="term" value="F:structural molecule activity"/>
    <property type="evidence" value="ECO:0007669"/>
    <property type="project" value="TreeGrafter"/>
</dbReference>
<dbReference type="InterPro" id="IPR036427">
    <property type="entry name" value="Bromodomain-like_sf"/>
</dbReference>
<dbReference type="InterPro" id="IPR001487">
    <property type="entry name" value="Bromodomain"/>
</dbReference>
<dbReference type="GO" id="GO:0006357">
    <property type="term" value="P:regulation of transcription by RNA polymerase II"/>
    <property type="evidence" value="ECO:0007669"/>
    <property type="project" value="TreeGrafter"/>
</dbReference>
<dbReference type="AlphaFoldDB" id="A0A409YRJ1"/>
<evidence type="ECO:0000256" key="2">
    <source>
        <dbReference type="ARBA" id="ARBA00023015"/>
    </source>
</evidence>
<feature type="region of interest" description="Disordered" evidence="7">
    <location>
        <begin position="600"/>
        <end position="621"/>
    </location>
</feature>
<dbReference type="Gene3D" id="1.10.20.10">
    <property type="entry name" value="Histone, subunit A"/>
    <property type="match status" value="1"/>
</dbReference>
<dbReference type="SUPFAM" id="SSF47370">
    <property type="entry name" value="Bromodomain"/>
    <property type="match status" value="1"/>
</dbReference>
<dbReference type="PANTHER" id="PTHR47343:SF1">
    <property type="entry name" value="TRANSCRIPTIONAL ACTIVATOR SPT7"/>
    <property type="match status" value="1"/>
</dbReference>
<dbReference type="InterPro" id="IPR009072">
    <property type="entry name" value="Histone-fold"/>
</dbReference>
<name>A0A409YRJ1_9AGAR</name>
<dbReference type="GO" id="GO:0000124">
    <property type="term" value="C:SAGA complex"/>
    <property type="evidence" value="ECO:0007669"/>
    <property type="project" value="InterPro"/>
</dbReference>
<feature type="region of interest" description="Disordered" evidence="7">
    <location>
        <begin position="304"/>
        <end position="348"/>
    </location>
</feature>
<dbReference type="CDD" id="cd22927">
    <property type="entry name" value="HFD_SPT7"/>
    <property type="match status" value="1"/>
</dbReference>
<feature type="compositionally biased region" description="Low complexity" evidence="7">
    <location>
        <begin position="941"/>
        <end position="975"/>
    </location>
</feature>
<feature type="compositionally biased region" description="Polar residues" evidence="7">
    <location>
        <begin position="928"/>
        <end position="940"/>
    </location>
</feature>
<dbReference type="PRINTS" id="PR00503">
    <property type="entry name" value="BROMODOMAIN"/>
</dbReference>
<feature type="compositionally biased region" description="Polar residues" evidence="7">
    <location>
        <begin position="911"/>
        <end position="920"/>
    </location>
</feature>